<dbReference type="GO" id="GO:0004252">
    <property type="term" value="F:serine-type endopeptidase activity"/>
    <property type="evidence" value="ECO:0007669"/>
    <property type="project" value="InterPro"/>
</dbReference>
<dbReference type="Gene3D" id="3.40.50.200">
    <property type="entry name" value="Peptidase S8/S53 domain"/>
    <property type="match status" value="1"/>
</dbReference>
<dbReference type="AlphaFoldDB" id="A0A1G7Y0H2"/>
<keyword evidence="3" id="KW-1185">Reference proteome</keyword>
<name>A0A1G7Y0H2_9PSED</name>
<organism evidence="2 3">
    <name type="scientific">Pseudomonas abietaniphila</name>
    <dbReference type="NCBI Taxonomy" id="89065"/>
    <lineage>
        <taxon>Bacteria</taxon>
        <taxon>Pseudomonadati</taxon>
        <taxon>Pseudomonadota</taxon>
        <taxon>Gammaproteobacteria</taxon>
        <taxon>Pseudomonadales</taxon>
        <taxon>Pseudomonadaceae</taxon>
        <taxon>Pseudomonas</taxon>
    </lineage>
</organism>
<dbReference type="Proteomes" id="UP000182894">
    <property type="component" value="Unassembled WGS sequence"/>
</dbReference>
<dbReference type="STRING" id="89065.SAMN05216605_103457"/>
<evidence type="ECO:0000313" key="3">
    <source>
        <dbReference type="Proteomes" id="UP000182894"/>
    </source>
</evidence>
<dbReference type="EMBL" id="FNCO01000003">
    <property type="protein sequence ID" value="SDG89948.1"/>
    <property type="molecule type" value="Genomic_DNA"/>
</dbReference>
<dbReference type="InterPro" id="IPR036852">
    <property type="entry name" value="Peptidase_S8/S53_dom_sf"/>
</dbReference>
<dbReference type="InterPro" id="IPR000209">
    <property type="entry name" value="Peptidase_S8/S53_dom"/>
</dbReference>
<accession>A0A1G7Y0H2</accession>
<dbReference type="SUPFAM" id="SSF52743">
    <property type="entry name" value="Subtilisin-like"/>
    <property type="match status" value="1"/>
</dbReference>
<dbReference type="OrthoDB" id="5495859at2"/>
<feature type="domain" description="Peptidase S8/S53" evidence="1">
    <location>
        <begin position="289"/>
        <end position="541"/>
    </location>
</feature>
<dbReference type="Pfam" id="PF00082">
    <property type="entry name" value="Peptidase_S8"/>
    <property type="match status" value="1"/>
</dbReference>
<dbReference type="GO" id="GO:0006508">
    <property type="term" value="P:proteolysis"/>
    <property type="evidence" value="ECO:0007669"/>
    <property type="project" value="InterPro"/>
</dbReference>
<reference evidence="3" key="1">
    <citation type="submission" date="2016-10" db="EMBL/GenBank/DDBJ databases">
        <authorList>
            <person name="Varghese N."/>
            <person name="Submissions S."/>
        </authorList>
    </citation>
    <scope>NUCLEOTIDE SEQUENCE [LARGE SCALE GENOMIC DNA]</scope>
    <source>
        <strain evidence="3">ATCC 700689</strain>
    </source>
</reference>
<dbReference type="CDD" id="cd04847">
    <property type="entry name" value="Peptidases_S8_Subtilisin_like_2"/>
    <property type="match status" value="1"/>
</dbReference>
<proteinExistence type="predicted"/>
<dbReference type="InterPro" id="IPR034074">
    <property type="entry name" value="Y4bN_pept_dom"/>
</dbReference>
<evidence type="ECO:0000313" key="2">
    <source>
        <dbReference type="EMBL" id="SDG89948.1"/>
    </source>
</evidence>
<evidence type="ECO:0000259" key="1">
    <source>
        <dbReference type="Pfam" id="PF00082"/>
    </source>
</evidence>
<protein>
    <submittedName>
        <fullName evidence="2">Subtilase family protein</fullName>
    </submittedName>
</protein>
<dbReference type="RefSeq" id="WP_074752152.1">
    <property type="nucleotide sequence ID" value="NZ_FNCO01000003.1"/>
</dbReference>
<sequence length="733" mass="80427">MANKNLLLGKGEALTSAKKIKRQSGPKKFPYTLEEVRAALAPSLALVQKSLSELPRAAKPRGEGVFELTLHPAFLARSYFPKNIFNKSGLRDIGSKETTIIPRKVTDENDFGKLQATATIYVAGNEDAVSKLIDILNSHTLAANLEKELKEIESIRWIENSEKIRGDLKSDAAVHSFEVALHAGADEEDLVASFSDFVKQHAGKADLRRRIKVGGLTFIPVYATAEAMLKIASHSFLRVARPMPELRIAHPDMARTTLGNFAAGLPYEAAYSPDNFAAIFDGGLGTSDLGTWATEYFYEDTGETHGNLLMHGNEVTSTFLFGRLSSEEEKLKRPFMNVHHYRVLSPVSGRDPDLFDVLLKIRDALDSGDYRFANLSLGPRMPINDEEVHAWTATLDQICSRHGILATVAVGNDGEVDGADRIQPPGDMVNALAVGAADTSDKKWKRASYSCIGPGRSPGYVKPDGVAFGGSDNELFKVFNPLLGSTVGVKGTSYAAPLTLRTAAGIACSTSYEMTAIALKALLVHHAESKKKISREEVGWGRFKEDSFALLECEDGVATIIFQGALEKGQYLRCPIPFPDVAIKGNAQIKATLCIQAHTDPEHAINYTRSGMGIVFRPRAGAGIESSSGFFGRATQYKMTEREFRDDAHKWETCLHRDRSFTKEDSLVGPVFDIEYHARESSRGISPSSAPDVNYALIVSVRADDVPDIYNLIRQKYQVLQPVEINLETEIRT</sequence>
<gene>
    <name evidence="2" type="ORF">SAMN05216605_103457</name>
</gene>